<feature type="non-terminal residue" evidence="2">
    <location>
        <position position="90"/>
    </location>
</feature>
<evidence type="ECO:0000313" key="3">
    <source>
        <dbReference type="Proteomes" id="UP000078597"/>
    </source>
</evidence>
<proteinExistence type="predicted"/>
<protein>
    <submittedName>
        <fullName evidence="2">Uncharacterized protein</fullName>
    </submittedName>
</protein>
<organism evidence="2 3">
    <name type="scientific">Plasmodium malariae</name>
    <dbReference type="NCBI Taxonomy" id="5858"/>
    <lineage>
        <taxon>Eukaryota</taxon>
        <taxon>Sar</taxon>
        <taxon>Alveolata</taxon>
        <taxon>Apicomplexa</taxon>
        <taxon>Aconoidasida</taxon>
        <taxon>Haemosporida</taxon>
        <taxon>Plasmodiidae</taxon>
        <taxon>Plasmodium</taxon>
        <taxon>Plasmodium (Plasmodium)</taxon>
    </lineage>
</organism>
<accession>A0A1A8WZH7</accession>
<feature type="region of interest" description="Disordered" evidence="1">
    <location>
        <begin position="66"/>
        <end position="90"/>
    </location>
</feature>
<evidence type="ECO:0000256" key="1">
    <source>
        <dbReference type="SAM" id="MobiDB-lite"/>
    </source>
</evidence>
<name>A0A1A8WZH7_PLAMA</name>
<sequence>MVINNSQYKTISDVVPHSPHDVSDPQKLPCFQNPSNFFNVSRMGEIVLLLAHDFKRACVKPSLNNKLSLPENPSENSAMTTAIKNSNNNT</sequence>
<dbReference type="AlphaFoldDB" id="A0A1A8WZH7"/>
<evidence type="ECO:0000313" key="2">
    <source>
        <dbReference type="EMBL" id="SBS98400.1"/>
    </source>
</evidence>
<reference evidence="3" key="1">
    <citation type="submission" date="2016-05" db="EMBL/GenBank/DDBJ databases">
        <authorList>
            <person name="Naeem Raeece"/>
        </authorList>
    </citation>
    <scope>NUCLEOTIDE SEQUENCE [LARGE SCALE GENOMIC DNA]</scope>
</reference>
<gene>
    <name evidence="2" type="ORF">PMALA_063400</name>
</gene>
<dbReference type="Proteomes" id="UP000078597">
    <property type="component" value="Unassembled WGS sequence"/>
</dbReference>
<dbReference type="EMBL" id="FLQW01005123">
    <property type="protein sequence ID" value="SBS98400.1"/>
    <property type="molecule type" value="Genomic_DNA"/>
</dbReference>